<keyword evidence="2" id="KW-1133">Transmembrane helix</keyword>
<proteinExistence type="predicted"/>
<gene>
    <name evidence="3" type="ORF">AXG93_209s1080</name>
</gene>
<reference evidence="3" key="1">
    <citation type="submission" date="2016-03" db="EMBL/GenBank/DDBJ databases">
        <title>Mechanisms controlling the formation of the plant cell surface in tip-growing cells are functionally conserved among land plants.</title>
        <authorList>
            <person name="Honkanen S."/>
            <person name="Jones V.A."/>
            <person name="Morieri G."/>
            <person name="Champion C."/>
            <person name="Hetherington A.J."/>
            <person name="Kelly S."/>
            <person name="Saint-Marcoux D."/>
            <person name="Proust H."/>
            <person name="Prescott H."/>
            <person name="Dolan L."/>
        </authorList>
    </citation>
    <scope>NUCLEOTIDE SEQUENCE [LARGE SCALE GENOMIC DNA]</scope>
    <source>
        <tissue evidence="3">Whole gametophyte</tissue>
    </source>
</reference>
<keyword evidence="4" id="KW-1185">Reference proteome</keyword>
<dbReference type="Proteomes" id="UP000077202">
    <property type="component" value="Unassembled WGS sequence"/>
</dbReference>
<evidence type="ECO:0008006" key="5">
    <source>
        <dbReference type="Google" id="ProtNLM"/>
    </source>
</evidence>
<keyword evidence="2" id="KW-0472">Membrane</keyword>
<comment type="caution">
    <text evidence="3">The sequence shown here is derived from an EMBL/GenBank/DDBJ whole genome shotgun (WGS) entry which is preliminary data.</text>
</comment>
<evidence type="ECO:0000256" key="1">
    <source>
        <dbReference type="SAM" id="MobiDB-lite"/>
    </source>
</evidence>
<accession>A0A176VJ39</accession>
<keyword evidence="2" id="KW-0812">Transmembrane</keyword>
<organism evidence="3 4">
    <name type="scientific">Marchantia polymorpha subsp. ruderalis</name>
    <dbReference type="NCBI Taxonomy" id="1480154"/>
    <lineage>
        <taxon>Eukaryota</taxon>
        <taxon>Viridiplantae</taxon>
        <taxon>Streptophyta</taxon>
        <taxon>Embryophyta</taxon>
        <taxon>Marchantiophyta</taxon>
        <taxon>Marchantiopsida</taxon>
        <taxon>Marchantiidae</taxon>
        <taxon>Marchantiales</taxon>
        <taxon>Marchantiaceae</taxon>
        <taxon>Marchantia</taxon>
    </lineage>
</organism>
<name>A0A176VJ39_MARPO</name>
<feature type="region of interest" description="Disordered" evidence="1">
    <location>
        <begin position="132"/>
        <end position="170"/>
    </location>
</feature>
<dbReference type="AlphaFoldDB" id="A0A176VJ39"/>
<evidence type="ECO:0000313" key="4">
    <source>
        <dbReference type="Proteomes" id="UP000077202"/>
    </source>
</evidence>
<evidence type="ECO:0000313" key="3">
    <source>
        <dbReference type="EMBL" id="OAE20341.1"/>
    </source>
</evidence>
<feature type="region of interest" description="Disordered" evidence="1">
    <location>
        <begin position="222"/>
        <end position="269"/>
    </location>
</feature>
<feature type="transmembrane region" description="Helical" evidence="2">
    <location>
        <begin position="189"/>
        <end position="207"/>
    </location>
</feature>
<sequence length="269" mass="28771">MKIESRVSRGAGGHFSCWAERSSSNLPIIIKGTTKSMSLASMCEWSDRVRAHLSSDGTRSGHAETSVEACTSNVAAAAASILLLVVPACIIPCHASDPEQRVPHLPLEHTDRVSHQQQQPQQQCGRDYELGHDRTDWTGTPRPTCTDRSSVRTRKMPEDKSINQSRLGVDGAGGVKKTGQFLSRSNVRVYYVGGMAALGLAWFFTSWQPISSKLDPVTSKAADLSRGGKLPTGPSSEATEGPRLQTGPKVPSPHGGVAAAQSEGAKPKF</sequence>
<feature type="compositionally biased region" description="Polar residues" evidence="1">
    <location>
        <begin position="137"/>
        <end position="148"/>
    </location>
</feature>
<dbReference type="EMBL" id="LVLJ01003630">
    <property type="protein sequence ID" value="OAE20341.1"/>
    <property type="molecule type" value="Genomic_DNA"/>
</dbReference>
<evidence type="ECO:0000256" key="2">
    <source>
        <dbReference type="SAM" id="Phobius"/>
    </source>
</evidence>
<protein>
    <recommendedName>
        <fullName evidence="5">Transmembrane protein</fullName>
    </recommendedName>
</protein>